<protein>
    <submittedName>
        <fullName evidence="1">Uncharacterized protein</fullName>
    </submittedName>
</protein>
<keyword evidence="2" id="KW-1185">Reference proteome</keyword>
<name>A0A151IXK9_9HYME</name>
<gene>
    <name evidence="1" type="ORF">ALC57_14816</name>
</gene>
<organism evidence="1 2">
    <name type="scientific">Trachymyrmex cornetzi</name>
    <dbReference type="NCBI Taxonomy" id="471704"/>
    <lineage>
        <taxon>Eukaryota</taxon>
        <taxon>Metazoa</taxon>
        <taxon>Ecdysozoa</taxon>
        <taxon>Arthropoda</taxon>
        <taxon>Hexapoda</taxon>
        <taxon>Insecta</taxon>
        <taxon>Pterygota</taxon>
        <taxon>Neoptera</taxon>
        <taxon>Endopterygota</taxon>
        <taxon>Hymenoptera</taxon>
        <taxon>Apocrita</taxon>
        <taxon>Aculeata</taxon>
        <taxon>Formicoidea</taxon>
        <taxon>Formicidae</taxon>
        <taxon>Myrmicinae</taxon>
        <taxon>Trachymyrmex</taxon>
    </lineage>
</organism>
<reference evidence="1 2" key="1">
    <citation type="submission" date="2015-09" db="EMBL/GenBank/DDBJ databases">
        <title>Trachymyrmex cornetzi WGS genome.</title>
        <authorList>
            <person name="Nygaard S."/>
            <person name="Hu H."/>
            <person name="Boomsma J."/>
            <person name="Zhang G."/>
        </authorList>
    </citation>
    <scope>NUCLEOTIDE SEQUENCE [LARGE SCALE GENOMIC DNA]</scope>
    <source>
        <strain evidence="1">Tcor2-1</strain>
        <tissue evidence="1">Whole body</tissue>
    </source>
</reference>
<evidence type="ECO:0000313" key="2">
    <source>
        <dbReference type="Proteomes" id="UP000078492"/>
    </source>
</evidence>
<dbReference type="EMBL" id="KQ980796">
    <property type="protein sequence ID" value="KYN12970.1"/>
    <property type="molecule type" value="Genomic_DNA"/>
</dbReference>
<proteinExistence type="predicted"/>
<accession>A0A151IXK9</accession>
<sequence length="112" mass="12459">MQRSTAPSNDFTALSGLPLCCIQRANVEIYDVDVNACEDPVLLSRDSSCTTLPMQRDDVCGDAAPLHRRNATRIGSGWWNNASLLYAAMHQLVDAAPLRFAEIAVSRRYEFR</sequence>
<evidence type="ECO:0000313" key="1">
    <source>
        <dbReference type="EMBL" id="KYN12970.1"/>
    </source>
</evidence>
<dbReference type="Proteomes" id="UP000078492">
    <property type="component" value="Unassembled WGS sequence"/>
</dbReference>
<dbReference type="AlphaFoldDB" id="A0A151IXK9"/>